<name>A0AAE1DQF0_9GAST</name>
<comment type="caution">
    <text evidence="1">The sequence shown here is derived from an EMBL/GenBank/DDBJ whole genome shotgun (WGS) entry which is preliminary data.</text>
</comment>
<dbReference type="Proteomes" id="UP001283361">
    <property type="component" value="Unassembled WGS sequence"/>
</dbReference>
<accession>A0AAE1DQF0</accession>
<sequence length="126" mass="14153">MLRRILEKVQGLESLFCDLDLVTATLRSVELAPVVIVCAQRCLQGLFFRELSECPNGRSLVQWRSAEPAADRITRFRLAGRKGYPRRRKGLQLEAYDFPTGLFQTGQREADSSMEVGGAITGYTDI</sequence>
<dbReference type="EMBL" id="JAWDGP010002956">
    <property type="protein sequence ID" value="KAK3778440.1"/>
    <property type="molecule type" value="Genomic_DNA"/>
</dbReference>
<organism evidence="1 2">
    <name type="scientific">Elysia crispata</name>
    <name type="common">lettuce slug</name>
    <dbReference type="NCBI Taxonomy" id="231223"/>
    <lineage>
        <taxon>Eukaryota</taxon>
        <taxon>Metazoa</taxon>
        <taxon>Spiralia</taxon>
        <taxon>Lophotrochozoa</taxon>
        <taxon>Mollusca</taxon>
        <taxon>Gastropoda</taxon>
        <taxon>Heterobranchia</taxon>
        <taxon>Euthyneura</taxon>
        <taxon>Panpulmonata</taxon>
        <taxon>Sacoglossa</taxon>
        <taxon>Placobranchoidea</taxon>
        <taxon>Plakobranchidae</taxon>
        <taxon>Elysia</taxon>
    </lineage>
</organism>
<keyword evidence="2" id="KW-1185">Reference proteome</keyword>
<reference evidence="1" key="1">
    <citation type="journal article" date="2023" name="G3 (Bethesda)">
        <title>A reference genome for the long-term kleptoplast-retaining sea slug Elysia crispata morphotype clarki.</title>
        <authorList>
            <person name="Eastman K.E."/>
            <person name="Pendleton A.L."/>
            <person name="Shaikh M.A."/>
            <person name="Suttiyut T."/>
            <person name="Ogas R."/>
            <person name="Tomko P."/>
            <person name="Gavelis G."/>
            <person name="Widhalm J.R."/>
            <person name="Wisecaver J.H."/>
        </authorList>
    </citation>
    <scope>NUCLEOTIDE SEQUENCE</scope>
    <source>
        <strain evidence="1">ECLA1</strain>
    </source>
</reference>
<protein>
    <submittedName>
        <fullName evidence="1">Uncharacterized protein</fullName>
    </submittedName>
</protein>
<proteinExistence type="predicted"/>
<dbReference type="AlphaFoldDB" id="A0AAE1DQF0"/>
<evidence type="ECO:0000313" key="2">
    <source>
        <dbReference type="Proteomes" id="UP001283361"/>
    </source>
</evidence>
<gene>
    <name evidence="1" type="ORF">RRG08_014067</name>
</gene>
<evidence type="ECO:0000313" key="1">
    <source>
        <dbReference type="EMBL" id="KAK3778440.1"/>
    </source>
</evidence>